<accession>A0A2G8JZ84</accession>
<comment type="caution">
    <text evidence="2">The sequence shown here is derived from an EMBL/GenBank/DDBJ whole genome shotgun (WGS) entry which is preliminary data.</text>
</comment>
<dbReference type="SMART" id="SM00005">
    <property type="entry name" value="DEATH"/>
    <property type="match status" value="1"/>
</dbReference>
<dbReference type="Proteomes" id="UP000230750">
    <property type="component" value="Unassembled WGS sequence"/>
</dbReference>
<sequence>MGSPELTRLWNQSSNNLEACRSEKRMYLPSLETFFEEAIEQADPEAMIEDDFKVVNNSNYAWQALRLLARRSPHFFQTTSIAAQPSVKTIPAYLELMATKLAKEMPQFNNVEEIKTEAMDNDELLKAGEEEKEVTKVSPEDMDLVALKLGANWKTLAVELGLTEDEISNTQTEFAEVKEQSRHVLKSWLEEKGNEACEEVLVKALTESGLNDIVQSVFQKKKQETDDKL</sequence>
<protein>
    <submittedName>
        <fullName evidence="2">Putative THO complex subunit 1</fullName>
    </submittedName>
</protein>
<dbReference type="InterPro" id="IPR000488">
    <property type="entry name" value="Death_dom"/>
</dbReference>
<dbReference type="AlphaFoldDB" id="A0A2G8JZ84"/>
<dbReference type="Gene3D" id="1.10.533.10">
    <property type="entry name" value="Death Domain, Fas"/>
    <property type="match status" value="1"/>
</dbReference>
<evidence type="ECO:0000259" key="1">
    <source>
        <dbReference type="PROSITE" id="PS50017"/>
    </source>
</evidence>
<dbReference type="PROSITE" id="PS50017">
    <property type="entry name" value="DEATH_DOMAIN"/>
    <property type="match status" value="1"/>
</dbReference>
<dbReference type="SUPFAM" id="SSF47986">
    <property type="entry name" value="DEATH domain"/>
    <property type="match status" value="1"/>
</dbReference>
<dbReference type="PANTHER" id="PTHR13265">
    <property type="entry name" value="THO COMPLEX SUBUNIT 1"/>
    <property type="match status" value="1"/>
</dbReference>
<dbReference type="STRING" id="307972.A0A2G8JZ84"/>
<proteinExistence type="predicted"/>
<dbReference type="InterPro" id="IPR021861">
    <property type="entry name" value="THO_THOC1"/>
</dbReference>
<dbReference type="GO" id="GO:0006406">
    <property type="term" value="P:mRNA export from nucleus"/>
    <property type="evidence" value="ECO:0007669"/>
    <property type="project" value="TreeGrafter"/>
</dbReference>
<dbReference type="GO" id="GO:0000445">
    <property type="term" value="C:THO complex part of transcription export complex"/>
    <property type="evidence" value="ECO:0007669"/>
    <property type="project" value="TreeGrafter"/>
</dbReference>
<name>A0A2G8JZ84_STIJA</name>
<evidence type="ECO:0000313" key="2">
    <source>
        <dbReference type="EMBL" id="PIK41050.1"/>
    </source>
</evidence>
<dbReference type="PANTHER" id="PTHR13265:SF0">
    <property type="entry name" value="HPR1"/>
    <property type="match status" value="1"/>
</dbReference>
<dbReference type="EMBL" id="MRZV01001058">
    <property type="protein sequence ID" value="PIK41050.1"/>
    <property type="molecule type" value="Genomic_DNA"/>
</dbReference>
<dbReference type="Pfam" id="PF00531">
    <property type="entry name" value="Death"/>
    <property type="match status" value="1"/>
</dbReference>
<reference evidence="2 3" key="1">
    <citation type="journal article" date="2017" name="PLoS Biol.">
        <title>The sea cucumber genome provides insights into morphological evolution and visceral regeneration.</title>
        <authorList>
            <person name="Zhang X."/>
            <person name="Sun L."/>
            <person name="Yuan J."/>
            <person name="Sun Y."/>
            <person name="Gao Y."/>
            <person name="Zhang L."/>
            <person name="Li S."/>
            <person name="Dai H."/>
            <person name="Hamel J.F."/>
            <person name="Liu C."/>
            <person name="Yu Y."/>
            <person name="Liu S."/>
            <person name="Lin W."/>
            <person name="Guo K."/>
            <person name="Jin S."/>
            <person name="Xu P."/>
            <person name="Storey K.B."/>
            <person name="Huan P."/>
            <person name="Zhang T."/>
            <person name="Zhou Y."/>
            <person name="Zhang J."/>
            <person name="Lin C."/>
            <person name="Li X."/>
            <person name="Xing L."/>
            <person name="Huo D."/>
            <person name="Sun M."/>
            <person name="Wang L."/>
            <person name="Mercier A."/>
            <person name="Li F."/>
            <person name="Yang H."/>
            <person name="Xiang J."/>
        </authorList>
    </citation>
    <scope>NUCLEOTIDE SEQUENCE [LARGE SCALE GENOMIC DNA]</scope>
    <source>
        <strain evidence="2">Shaxun</strain>
        <tissue evidence="2">Muscle</tissue>
    </source>
</reference>
<gene>
    <name evidence="2" type="ORF">BSL78_22092</name>
</gene>
<dbReference type="CDD" id="cd01670">
    <property type="entry name" value="Death"/>
    <property type="match status" value="1"/>
</dbReference>
<dbReference type="OrthoDB" id="10257415at2759"/>
<feature type="domain" description="Death" evidence="1">
    <location>
        <begin position="138"/>
        <end position="221"/>
    </location>
</feature>
<dbReference type="Pfam" id="PF11957">
    <property type="entry name" value="efThoc1"/>
    <property type="match status" value="1"/>
</dbReference>
<dbReference type="GO" id="GO:0007165">
    <property type="term" value="P:signal transduction"/>
    <property type="evidence" value="ECO:0007669"/>
    <property type="project" value="InterPro"/>
</dbReference>
<organism evidence="2 3">
    <name type="scientific">Stichopus japonicus</name>
    <name type="common">Sea cucumber</name>
    <dbReference type="NCBI Taxonomy" id="307972"/>
    <lineage>
        <taxon>Eukaryota</taxon>
        <taxon>Metazoa</taxon>
        <taxon>Echinodermata</taxon>
        <taxon>Eleutherozoa</taxon>
        <taxon>Echinozoa</taxon>
        <taxon>Holothuroidea</taxon>
        <taxon>Aspidochirotacea</taxon>
        <taxon>Aspidochirotida</taxon>
        <taxon>Stichopodidae</taxon>
        <taxon>Apostichopus</taxon>
    </lineage>
</organism>
<dbReference type="InterPro" id="IPR011029">
    <property type="entry name" value="DEATH-like_dom_sf"/>
</dbReference>
<evidence type="ECO:0000313" key="3">
    <source>
        <dbReference type="Proteomes" id="UP000230750"/>
    </source>
</evidence>
<keyword evidence="3" id="KW-1185">Reference proteome</keyword>